<dbReference type="InterPro" id="IPR039755">
    <property type="entry name" value="TBC1D23"/>
</dbReference>
<dbReference type="InterPro" id="IPR036873">
    <property type="entry name" value="Rhodanese-like_dom_sf"/>
</dbReference>
<feature type="region of interest" description="Disordered" evidence="5">
    <location>
        <begin position="47"/>
        <end position="72"/>
    </location>
</feature>
<dbReference type="GO" id="GO:0042147">
    <property type="term" value="P:retrograde transport, endosome to Golgi"/>
    <property type="evidence" value="ECO:0007669"/>
    <property type="project" value="InterPro"/>
</dbReference>
<feature type="compositionally biased region" description="Acidic residues" evidence="5">
    <location>
        <begin position="807"/>
        <end position="821"/>
    </location>
</feature>
<dbReference type="InParanoid" id="K3WBV4"/>
<dbReference type="GO" id="GO:0005829">
    <property type="term" value="C:cytosol"/>
    <property type="evidence" value="ECO:0007669"/>
    <property type="project" value="GOC"/>
</dbReference>
<comment type="subcellular location">
    <subcellularLocation>
        <location evidence="1">Golgi apparatus</location>
        <location evidence="1">trans-Golgi network</location>
    </subcellularLocation>
</comment>
<accession>K3WBV4</accession>
<evidence type="ECO:0000256" key="5">
    <source>
        <dbReference type="SAM" id="MobiDB-lite"/>
    </source>
</evidence>
<dbReference type="PROSITE" id="PS50086">
    <property type="entry name" value="TBC_RABGAP"/>
    <property type="match status" value="1"/>
</dbReference>
<evidence type="ECO:0000259" key="8">
    <source>
        <dbReference type="PROSITE" id="PS50206"/>
    </source>
</evidence>
<keyword evidence="4" id="KW-0333">Golgi apparatus</keyword>
<dbReference type="InterPro" id="IPR000195">
    <property type="entry name" value="Rab-GAP-TBC_dom"/>
</dbReference>
<dbReference type="PANTHER" id="PTHR13297">
    <property type="entry name" value="TBC1 DOMAIN FAMILY MEMBER 23-RELATED"/>
    <property type="match status" value="1"/>
</dbReference>
<feature type="region of interest" description="Disordered" evidence="5">
    <location>
        <begin position="851"/>
        <end position="877"/>
    </location>
</feature>
<organism evidence="9 10">
    <name type="scientific">Globisporangium ultimum (strain ATCC 200006 / CBS 805.95 / DAOM BR144)</name>
    <name type="common">Pythium ultimum</name>
    <dbReference type="NCBI Taxonomy" id="431595"/>
    <lineage>
        <taxon>Eukaryota</taxon>
        <taxon>Sar</taxon>
        <taxon>Stramenopiles</taxon>
        <taxon>Oomycota</taxon>
        <taxon>Peronosporomycetes</taxon>
        <taxon>Pythiales</taxon>
        <taxon>Pythiaceae</taxon>
        <taxon>Globisporangium</taxon>
    </lineage>
</organism>
<feature type="domain" description="Rhodanese" evidence="8">
    <location>
        <begin position="521"/>
        <end position="642"/>
    </location>
</feature>
<dbReference type="SUPFAM" id="SSF47923">
    <property type="entry name" value="Ypt/Rab-GAP domain of gyp1p"/>
    <property type="match status" value="1"/>
</dbReference>
<dbReference type="CDD" id="cd00201">
    <property type="entry name" value="WW"/>
    <property type="match status" value="1"/>
</dbReference>
<dbReference type="SUPFAM" id="SSF52821">
    <property type="entry name" value="Rhodanese/Cell cycle control phosphatase"/>
    <property type="match status" value="1"/>
</dbReference>
<keyword evidence="3" id="KW-0217">Developmental protein</keyword>
<evidence type="ECO:0000256" key="1">
    <source>
        <dbReference type="ARBA" id="ARBA00004601"/>
    </source>
</evidence>
<feature type="compositionally biased region" description="Low complexity" evidence="5">
    <location>
        <begin position="765"/>
        <end position="779"/>
    </location>
</feature>
<dbReference type="InterPro" id="IPR001202">
    <property type="entry name" value="WW_dom"/>
</dbReference>
<dbReference type="SMART" id="SM00164">
    <property type="entry name" value="TBC"/>
    <property type="match status" value="1"/>
</dbReference>
<reference evidence="10" key="2">
    <citation type="submission" date="2010-04" db="EMBL/GenBank/DDBJ databases">
        <authorList>
            <person name="Buell R."/>
            <person name="Hamilton J."/>
            <person name="Hostetler J."/>
        </authorList>
    </citation>
    <scope>NUCLEOTIDE SEQUENCE [LARGE SCALE GENOMIC DNA]</scope>
    <source>
        <strain evidence="10">DAOM:BR144</strain>
    </source>
</reference>
<dbReference type="PROSITE" id="PS50206">
    <property type="entry name" value="RHODANESE_3"/>
    <property type="match status" value="1"/>
</dbReference>
<evidence type="ECO:0000256" key="4">
    <source>
        <dbReference type="ARBA" id="ARBA00023034"/>
    </source>
</evidence>
<dbReference type="GO" id="GO:0099041">
    <property type="term" value="P:vesicle tethering to Golgi"/>
    <property type="evidence" value="ECO:0007669"/>
    <property type="project" value="TreeGrafter"/>
</dbReference>
<evidence type="ECO:0000259" key="6">
    <source>
        <dbReference type="PROSITE" id="PS50020"/>
    </source>
</evidence>
<dbReference type="Proteomes" id="UP000019132">
    <property type="component" value="Unassembled WGS sequence"/>
</dbReference>
<feature type="domain" description="Rab-GAP TBC" evidence="7">
    <location>
        <begin position="96"/>
        <end position="339"/>
    </location>
</feature>
<dbReference type="Gene3D" id="2.20.70.10">
    <property type="match status" value="1"/>
</dbReference>
<feature type="region of interest" description="Disordered" evidence="5">
    <location>
        <begin position="760"/>
        <end position="821"/>
    </location>
</feature>
<dbReference type="PROSITE" id="PS50020">
    <property type="entry name" value="WW_DOMAIN_2"/>
    <property type="match status" value="1"/>
</dbReference>
<dbReference type="OMA" id="YSSWHAF"/>
<reference evidence="10" key="1">
    <citation type="journal article" date="2010" name="Genome Biol.">
        <title>Genome sequence of the necrotrophic plant pathogen Pythium ultimum reveals original pathogenicity mechanisms and effector repertoire.</title>
        <authorList>
            <person name="Levesque C.A."/>
            <person name="Brouwer H."/>
            <person name="Cano L."/>
            <person name="Hamilton J.P."/>
            <person name="Holt C."/>
            <person name="Huitema E."/>
            <person name="Raffaele S."/>
            <person name="Robideau G.P."/>
            <person name="Thines M."/>
            <person name="Win J."/>
            <person name="Zerillo M.M."/>
            <person name="Beakes G.W."/>
            <person name="Boore J.L."/>
            <person name="Busam D."/>
            <person name="Dumas B."/>
            <person name="Ferriera S."/>
            <person name="Fuerstenberg S.I."/>
            <person name="Gachon C.M."/>
            <person name="Gaulin E."/>
            <person name="Govers F."/>
            <person name="Grenville-Briggs L."/>
            <person name="Horner N."/>
            <person name="Hostetler J."/>
            <person name="Jiang R.H."/>
            <person name="Johnson J."/>
            <person name="Krajaejun T."/>
            <person name="Lin H."/>
            <person name="Meijer H.J."/>
            <person name="Moore B."/>
            <person name="Morris P."/>
            <person name="Phuntmart V."/>
            <person name="Puiu D."/>
            <person name="Shetty J."/>
            <person name="Stajich J.E."/>
            <person name="Tripathy S."/>
            <person name="Wawra S."/>
            <person name="van West P."/>
            <person name="Whitty B.R."/>
            <person name="Coutinho P.M."/>
            <person name="Henrissat B."/>
            <person name="Martin F."/>
            <person name="Thomas P.D."/>
            <person name="Tyler B.M."/>
            <person name="De Vries R.P."/>
            <person name="Kamoun S."/>
            <person name="Yandell M."/>
            <person name="Tisserat N."/>
            <person name="Buell C.R."/>
        </authorList>
    </citation>
    <scope>NUCLEOTIDE SEQUENCE</scope>
    <source>
        <strain evidence="10">DAOM:BR144</strain>
    </source>
</reference>
<reference evidence="9" key="3">
    <citation type="submission" date="2014-11" db="UniProtKB">
        <authorList>
            <consortium name="EnsemblProtists"/>
        </authorList>
    </citation>
    <scope>IDENTIFICATION</scope>
    <source>
        <strain evidence="9">DAOM BR144</strain>
    </source>
</reference>
<evidence type="ECO:0000259" key="7">
    <source>
        <dbReference type="PROSITE" id="PS50086"/>
    </source>
</evidence>
<dbReference type="eggNOG" id="ENOG502QZCZ">
    <property type="taxonomic scope" value="Eukaryota"/>
</dbReference>
<evidence type="ECO:0000313" key="9">
    <source>
        <dbReference type="EnsemblProtists" id="PYU1_T002445"/>
    </source>
</evidence>
<dbReference type="GO" id="GO:0005802">
    <property type="term" value="C:trans-Golgi network"/>
    <property type="evidence" value="ECO:0007669"/>
    <property type="project" value="TreeGrafter"/>
</dbReference>
<evidence type="ECO:0000313" key="10">
    <source>
        <dbReference type="Proteomes" id="UP000019132"/>
    </source>
</evidence>
<evidence type="ECO:0000256" key="3">
    <source>
        <dbReference type="ARBA" id="ARBA00022473"/>
    </source>
</evidence>
<dbReference type="STRING" id="431595.K3WBV4"/>
<protein>
    <recommendedName>
        <fullName evidence="2">TBC1 domain family member 23</fullName>
    </recommendedName>
</protein>
<dbReference type="AlphaFoldDB" id="K3WBV4"/>
<dbReference type="PANTHER" id="PTHR13297:SF5">
    <property type="entry name" value="TBC1 DOMAIN FAMILY MEMBER 23"/>
    <property type="match status" value="1"/>
</dbReference>
<feature type="domain" description="WW" evidence="6">
    <location>
        <begin position="457"/>
        <end position="486"/>
    </location>
</feature>
<feature type="compositionally biased region" description="Low complexity" evidence="5">
    <location>
        <begin position="704"/>
        <end position="729"/>
    </location>
</feature>
<proteinExistence type="predicted"/>
<dbReference type="VEuPathDB" id="FungiDB:PYU1_G002442"/>
<dbReference type="Pfam" id="PF00566">
    <property type="entry name" value="RabGAP-TBC"/>
    <property type="match status" value="1"/>
</dbReference>
<feature type="region of interest" description="Disordered" evidence="5">
    <location>
        <begin position="250"/>
        <end position="274"/>
    </location>
</feature>
<dbReference type="InterPro" id="IPR035969">
    <property type="entry name" value="Rab-GAP_TBC_sf"/>
</dbReference>
<evidence type="ECO:0000256" key="2">
    <source>
        <dbReference type="ARBA" id="ARBA00014207"/>
    </source>
</evidence>
<dbReference type="InterPro" id="IPR001763">
    <property type="entry name" value="Rhodanese-like_dom"/>
</dbReference>
<dbReference type="EnsemblProtists" id="PYU1_T002445">
    <property type="protein sequence ID" value="PYU1_T002445"/>
    <property type="gene ID" value="PYU1_G002442"/>
</dbReference>
<keyword evidence="10" id="KW-1185">Reference proteome</keyword>
<feature type="compositionally biased region" description="Basic residues" evidence="5">
    <location>
        <begin position="674"/>
        <end position="686"/>
    </location>
</feature>
<dbReference type="HOGENOM" id="CLU_015956_0_0_1"/>
<sequence>MASAAETTRADALRRVLMRQRLRIWAAKSAQERREFGDELQQLFSSPSALSTASNSSSSSSTSTGASPARAAITRRPGVEEVKNCILANVYAGLPPQCAPLRGEIWQVLLNVYKRNQHGSSAQEFDRMILRLGKLPRDPLLVEECAQVSALLLPESDNVEGVMSLSTSADEEKERIQKELEILLVWFLTTKSVAYTSGMARVVAPFFLLNLPLPTIYDCFYQYCANFLPHLMNADADLFSQVDSTDGVTETASETDSIAGAEAEENKEETSTASERQHLAEQLLSYHDPQLAHFLTQWCGNEWSKPGQVIPASFFLGDLYQDISPRAYTYVMDQILFTGDTLFGMFVLLAVLIHQKEALMECMTAADVKSKIQSTFGVAFADETNVQFLCLLASRLRSRTPRSYTCLLGEGGPTTHSPSRLATEIAFGMTPSSKHSATSTPPVSSDNKKVDVDMTQWVKKESRSIAGKIFWYHTQTGKTQWEHPAEKHDPAPVLFALPISVDEVAGQVMGEKTSEQSQGLRFFVIDCRGLRSSDDLKSGRIPAAYTLDPSVFDSPDLIAKNMEALNPLKSQVHIVLAGHGVGVPPELTTTEELKTSVRDAVRHDTDCINRAAIFFQKRGFRFVSCLDGGYSSWHAFMRDNAACSPQELLNHVESECHYCRYDTILRTGEDPFKKKAQQNKTRRKKSAMPTTTNMPVNGGQGDASIISTSSMNNNSSSSSGSSSNIGSGNRLSMTALSRTSMSSISSMRTKFADVKMPKLQWGRRSSATSVASSSASNSNNHHDSGSSSETATVDDGGSDRGSSATDDLGEEKPDELDESLEELQAKLEAQVSPGERKKSFVGVFTIDYSDDEEEHESAGASTEAPVVASTVAPTQSA</sequence>
<name>K3WBV4_GLOUD</name>
<feature type="region of interest" description="Disordered" evidence="5">
    <location>
        <begin position="670"/>
        <end position="730"/>
    </location>
</feature>
<dbReference type="Gene3D" id="1.10.472.80">
    <property type="entry name" value="Ypt/Rab-GAP domain of gyp1p, domain 3"/>
    <property type="match status" value="1"/>
</dbReference>